<accession>A0AAV6N0X2</accession>
<organism evidence="2 3">
    <name type="scientific">Cucurbita argyrosperma subsp. sororia</name>
    <dbReference type="NCBI Taxonomy" id="37648"/>
    <lineage>
        <taxon>Eukaryota</taxon>
        <taxon>Viridiplantae</taxon>
        <taxon>Streptophyta</taxon>
        <taxon>Embryophyta</taxon>
        <taxon>Tracheophyta</taxon>
        <taxon>Spermatophyta</taxon>
        <taxon>Magnoliopsida</taxon>
        <taxon>eudicotyledons</taxon>
        <taxon>Gunneridae</taxon>
        <taxon>Pentapetalae</taxon>
        <taxon>rosids</taxon>
        <taxon>fabids</taxon>
        <taxon>Cucurbitales</taxon>
        <taxon>Cucurbitaceae</taxon>
        <taxon>Cucurbiteae</taxon>
        <taxon>Cucurbita</taxon>
    </lineage>
</organism>
<gene>
    <name evidence="2" type="ORF">SDJN03_15229</name>
</gene>
<dbReference type="PANTHER" id="PTHR33132:SF142">
    <property type="entry name" value="SERINE-RICH PROTEIN-LIKE PROTEIN"/>
    <property type="match status" value="1"/>
</dbReference>
<dbReference type="AlphaFoldDB" id="A0AAV6N0X2"/>
<protein>
    <recommendedName>
        <fullName evidence="4">Serine-rich protein-like protein</fullName>
    </recommendedName>
</protein>
<sequence>MASKSGSSNPKLQSIGGSRKCLCSPTTHPGSFRCSIHRNRRKVSARSSSSSIAAITTAQLKLTMLAKANALRSFLQQIINPSSKDLQRRRNFRPKPSRSSVYVQIQQDIALVQFDLDD</sequence>
<name>A0AAV6N0X2_9ROSI</name>
<feature type="non-terminal residue" evidence="2">
    <location>
        <position position="1"/>
    </location>
</feature>
<evidence type="ECO:0000313" key="2">
    <source>
        <dbReference type="EMBL" id="KAG6589806.1"/>
    </source>
</evidence>
<keyword evidence="3" id="KW-1185">Reference proteome</keyword>
<proteinExistence type="predicted"/>
<dbReference type="PANTHER" id="PTHR33132">
    <property type="entry name" value="OSJNBB0118P14.9 PROTEIN"/>
    <property type="match status" value="1"/>
</dbReference>
<dbReference type="Proteomes" id="UP000685013">
    <property type="component" value="Chromosome 10"/>
</dbReference>
<dbReference type="EMBL" id="JAGKQH010000010">
    <property type="protein sequence ID" value="KAG6589806.1"/>
    <property type="molecule type" value="Genomic_DNA"/>
</dbReference>
<feature type="compositionally biased region" description="Polar residues" evidence="1">
    <location>
        <begin position="1"/>
        <end position="16"/>
    </location>
</feature>
<feature type="region of interest" description="Disordered" evidence="1">
    <location>
        <begin position="1"/>
        <end position="29"/>
    </location>
</feature>
<comment type="caution">
    <text evidence="2">The sequence shown here is derived from an EMBL/GenBank/DDBJ whole genome shotgun (WGS) entry which is preliminary data.</text>
</comment>
<evidence type="ECO:0000313" key="3">
    <source>
        <dbReference type="Proteomes" id="UP000685013"/>
    </source>
</evidence>
<evidence type="ECO:0008006" key="4">
    <source>
        <dbReference type="Google" id="ProtNLM"/>
    </source>
</evidence>
<evidence type="ECO:0000256" key="1">
    <source>
        <dbReference type="SAM" id="MobiDB-lite"/>
    </source>
</evidence>
<reference evidence="2 3" key="1">
    <citation type="journal article" date="2021" name="Hortic Res">
        <title>The domestication of Cucurbita argyrosperma as revealed by the genome of its wild relative.</title>
        <authorList>
            <person name="Barrera-Redondo J."/>
            <person name="Sanchez-de la Vega G."/>
            <person name="Aguirre-Liguori J.A."/>
            <person name="Castellanos-Morales G."/>
            <person name="Gutierrez-Guerrero Y.T."/>
            <person name="Aguirre-Dugua X."/>
            <person name="Aguirre-Planter E."/>
            <person name="Tenaillon M.I."/>
            <person name="Lira-Saade R."/>
            <person name="Eguiarte L.E."/>
        </authorList>
    </citation>
    <scope>NUCLEOTIDE SEQUENCE [LARGE SCALE GENOMIC DNA]</scope>
    <source>
        <strain evidence="2">JBR-2021</strain>
    </source>
</reference>